<dbReference type="InterPro" id="IPR050418">
    <property type="entry name" value="D-iso_2-hydroxyacid_DH_PdxB"/>
</dbReference>
<dbReference type="Pfam" id="PF02826">
    <property type="entry name" value="2-Hacid_dh_C"/>
    <property type="match status" value="1"/>
</dbReference>
<dbReference type="PANTHER" id="PTHR43761:SF1">
    <property type="entry name" value="D-ISOMER SPECIFIC 2-HYDROXYACID DEHYDROGENASE CATALYTIC DOMAIN-CONTAINING PROTEIN-RELATED"/>
    <property type="match status" value="1"/>
</dbReference>
<dbReference type="OrthoDB" id="117809at2"/>
<dbReference type="InterPro" id="IPR006139">
    <property type="entry name" value="D-isomer_2_OHA_DH_cat_dom"/>
</dbReference>
<dbReference type="SUPFAM" id="SSF52283">
    <property type="entry name" value="Formate/glycerate dehydrogenase catalytic domain-like"/>
    <property type="match status" value="1"/>
</dbReference>
<evidence type="ECO:0000256" key="4">
    <source>
        <dbReference type="RuleBase" id="RU003719"/>
    </source>
</evidence>
<dbReference type="SUPFAM" id="SSF51735">
    <property type="entry name" value="NAD(P)-binding Rossmann-fold domains"/>
    <property type="match status" value="1"/>
</dbReference>
<evidence type="ECO:0000313" key="7">
    <source>
        <dbReference type="EMBL" id="SDR71646.1"/>
    </source>
</evidence>
<organism evidence="7 8">
    <name type="scientific">Brevibacterium siliguriense</name>
    <dbReference type="NCBI Taxonomy" id="1136497"/>
    <lineage>
        <taxon>Bacteria</taxon>
        <taxon>Bacillati</taxon>
        <taxon>Actinomycetota</taxon>
        <taxon>Actinomycetes</taxon>
        <taxon>Micrococcales</taxon>
        <taxon>Brevibacteriaceae</taxon>
        <taxon>Brevibacterium</taxon>
    </lineage>
</organism>
<accession>A0A1H1LAW0</accession>
<feature type="domain" description="D-isomer specific 2-hydroxyacid dehydrogenase catalytic" evidence="5">
    <location>
        <begin position="28"/>
        <end position="316"/>
    </location>
</feature>
<dbReference type="EMBL" id="LT629766">
    <property type="protein sequence ID" value="SDR71646.1"/>
    <property type="molecule type" value="Genomic_DNA"/>
</dbReference>
<evidence type="ECO:0000259" key="6">
    <source>
        <dbReference type="Pfam" id="PF02826"/>
    </source>
</evidence>
<dbReference type="Proteomes" id="UP000199597">
    <property type="component" value="Chromosome I"/>
</dbReference>
<dbReference type="GO" id="GO:0003714">
    <property type="term" value="F:transcription corepressor activity"/>
    <property type="evidence" value="ECO:0007669"/>
    <property type="project" value="InterPro"/>
</dbReference>
<sequence length="318" mass="34101">MSPRMVVTDHAFADTKHEQAAAALTGAEFAEYSVDTEDAAIQAVQGADVAFVNFAPMTSRVLSTMKRGSTVIRYGIGFDNVDLQAAKTAGVRVANIPDYGVETVADHAATALLTLARRIASFNREIHDHGWIKPTGLGPILSMRQHTLGLLGFGRIAQAVHKRLRPFGVTTIAYDPFAPPSIFNELGVQQVDLNELALRTTALSVHAPLTTETESVVGKDFLAKMPQGAFVVNTARGGLIDEDALAEAVDSGHLSGALLDVTRPEPAPKDSRLRLVTNVLLTPHAAFYDEESIDNLQRLASEEAIRALEGAELRCPVA</sequence>
<evidence type="ECO:0000256" key="3">
    <source>
        <dbReference type="ARBA" id="ARBA00023027"/>
    </source>
</evidence>
<dbReference type="GO" id="GO:0016616">
    <property type="term" value="F:oxidoreductase activity, acting on the CH-OH group of donors, NAD or NADP as acceptor"/>
    <property type="evidence" value="ECO:0007669"/>
    <property type="project" value="InterPro"/>
</dbReference>
<dbReference type="AlphaFoldDB" id="A0A1H1LAW0"/>
<dbReference type="Pfam" id="PF00389">
    <property type="entry name" value="2-Hacid_dh"/>
    <property type="match status" value="1"/>
</dbReference>
<evidence type="ECO:0000313" key="8">
    <source>
        <dbReference type="Proteomes" id="UP000199597"/>
    </source>
</evidence>
<dbReference type="InterPro" id="IPR043322">
    <property type="entry name" value="CtBP"/>
</dbReference>
<dbReference type="STRING" id="1136497.SAMN04489752_0035"/>
<dbReference type="InterPro" id="IPR029753">
    <property type="entry name" value="D-isomer_DH_CS"/>
</dbReference>
<keyword evidence="2 4" id="KW-0560">Oxidoreductase</keyword>
<gene>
    <name evidence="7" type="ORF">SAMN04489752_0035</name>
</gene>
<dbReference type="Gene3D" id="3.40.50.720">
    <property type="entry name" value="NAD(P)-binding Rossmann-like Domain"/>
    <property type="match status" value="2"/>
</dbReference>
<feature type="domain" description="D-isomer specific 2-hydroxyacid dehydrogenase NAD-binding" evidence="6">
    <location>
        <begin position="111"/>
        <end position="286"/>
    </location>
</feature>
<evidence type="ECO:0000259" key="5">
    <source>
        <dbReference type="Pfam" id="PF00389"/>
    </source>
</evidence>
<keyword evidence="3" id="KW-0520">NAD</keyword>
<dbReference type="CDD" id="cd05299">
    <property type="entry name" value="CtBP_dh"/>
    <property type="match status" value="1"/>
</dbReference>
<dbReference type="InterPro" id="IPR036291">
    <property type="entry name" value="NAD(P)-bd_dom_sf"/>
</dbReference>
<keyword evidence="8" id="KW-1185">Reference proteome</keyword>
<name>A0A1H1LAW0_9MICO</name>
<evidence type="ECO:0000256" key="1">
    <source>
        <dbReference type="ARBA" id="ARBA00005854"/>
    </source>
</evidence>
<reference evidence="8" key="1">
    <citation type="submission" date="2016-10" db="EMBL/GenBank/DDBJ databases">
        <authorList>
            <person name="Varghese N."/>
            <person name="Submissions S."/>
        </authorList>
    </citation>
    <scope>NUCLEOTIDE SEQUENCE [LARGE SCALE GENOMIC DNA]</scope>
    <source>
        <strain evidence="8">DSM 23676</strain>
    </source>
</reference>
<dbReference type="GO" id="GO:0051287">
    <property type="term" value="F:NAD binding"/>
    <property type="evidence" value="ECO:0007669"/>
    <property type="project" value="InterPro"/>
</dbReference>
<dbReference type="RefSeq" id="WP_092008986.1">
    <property type="nucleotide sequence ID" value="NZ_LT629766.1"/>
</dbReference>
<proteinExistence type="inferred from homology"/>
<evidence type="ECO:0000256" key="2">
    <source>
        <dbReference type="ARBA" id="ARBA00023002"/>
    </source>
</evidence>
<dbReference type="PANTHER" id="PTHR43761">
    <property type="entry name" value="D-ISOMER SPECIFIC 2-HYDROXYACID DEHYDROGENASE FAMILY PROTEIN (AFU_ORTHOLOGUE AFUA_1G13630)"/>
    <property type="match status" value="1"/>
</dbReference>
<protein>
    <submittedName>
        <fullName evidence="7">D-3-phosphoglycerate dehydrogenase</fullName>
    </submittedName>
</protein>
<comment type="similarity">
    <text evidence="1 4">Belongs to the D-isomer specific 2-hydroxyacid dehydrogenase family.</text>
</comment>
<dbReference type="InterPro" id="IPR006140">
    <property type="entry name" value="D-isomer_DH_NAD-bd"/>
</dbReference>
<dbReference type="PROSITE" id="PS00671">
    <property type="entry name" value="D_2_HYDROXYACID_DH_3"/>
    <property type="match status" value="1"/>
</dbReference>